<evidence type="ECO:0000313" key="12">
    <source>
        <dbReference type="Proteomes" id="UP001596091"/>
    </source>
</evidence>
<dbReference type="Pfam" id="PF03544">
    <property type="entry name" value="TonB_C"/>
    <property type="match status" value="1"/>
</dbReference>
<evidence type="ECO:0000256" key="2">
    <source>
        <dbReference type="ARBA" id="ARBA00006555"/>
    </source>
</evidence>
<evidence type="ECO:0000256" key="3">
    <source>
        <dbReference type="ARBA" id="ARBA00022448"/>
    </source>
</evidence>
<keyword evidence="6" id="KW-0812">Transmembrane</keyword>
<evidence type="ECO:0000256" key="1">
    <source>
        <dbReference type="ARBA" id="ARBA00004383"/>
    </source>
</evidence>
<dbReference type="RefSeq" id="WP_263335169.1">
    <property type="nucleotide sequence ID" value="NZ_JAGSYH010000002.1"/>
</dbReference>
<dbReference type="NCBIfam" id="TIGR01352">
    <property type="entry name" value="tonB_Cterm"/>
    <property type="match status" value="1"/>
</dbReference>
<keyword evidence="9" id="KW-0472">Membrane</keyword>
<reference evidence="12" key="1">
    <citation type="journal article" date="2019" name="Int. J. Syst. Evol. Microbiol.">
        <title>The Global Catalogue of Microorganisms (GCM) 10K type strain sequencing project: providing services to taxonomists for standard genome sequencing and annotation.</title>
        <authorList>
            <consortium name="The Broad Institute Genomics Platform"/>
            <consortium name="The Broad Institute Genome Sequencing Center for Infectious Disease"/>
            <person name="Wu L."/>
            <person name="Ma J."/>
        </authorList>
    </citation>
    <scope>NUCLEOTIDE SEQUENCE [LARGE SCALE GENOMIC DNA]</scope>
    <source>
        <strain evidence="12">JCM 4087</strain>
    </source>
</reference>
<dbReference type="PANTHER" id="PTHR33446">
    <property type="entry name" value="PROTEIN TONB-RELATED"/>
    <property type="match status" value="1"/>
</dbReference>
<gene>
    <name evidence="11" type="ORF">ACFPT7_00510</name>
</gene>
<dbReference type="PANTHER" id="PTHR33446:SF2">
    <property type="entry name" value="PROTEIN TONB"/>
    <property type="match status" value="1"/>
</dbReference>
<dbReference type="SUPFAM" id="SSF74653">
    <property type="entry name" value="TolA/TonB C-terminal domain"/>
    <property type="match status" value="1"/>
</dbReference>
<evidence type="ECO:0000256" key="7">
    <source>
        <dbReference type="ARBA" id="ARBA00022927"/>
    </source>
</evidence>
<evidence type="ECO:0000313" key="11">
    <source>
        <dbReference type="EMBL" id="MFC5860766.1"/>
    </source>
</evidence>
<evidence type="ECO:0000256" key="5">
    <source>
        <dbReference type="ARBA" id="ARBA00022519"/>
    </source>
</evidence>
<keyword evidence="4" id="KW-1003">Cell membrane</keyword>
<protein>
    <submittedName>
        <fullName evidence="11">Energy transducer TonB</fullName>
    </submittedName>
</protein>
<sequence length="292" mass="30511">MLRQSSNNACSAGYRGFGTLEDLCVEKRTSPWAVGTATLVNGGLIALLLLNGIRPHAFVHPYGRSLDSIETQDQAIYAPLLTQGAMSGGGGGGAHDLIAPREGNPPKFERAPLIPPVIPSITKPLLAIENAIAAPPEVKLPENPALMTVGVQRSVNVTLDSNGPGKRAGIGTGIYGGDGPGDGPGYGPGKDGGIGGDVYSPGGDVSAPTLVVAPEAEFSDEARRNKYEGICVVGLIVDAQGNPRNLQVLRHLGMGLDEKALDAVARYKFKPAKKNGRPVAVRIQVYVNFRMF</sequence>
<comment type="caution">
    <text evidence="11">The sequence shown here is derived from an EMBL/GenBank/DDBJ whole genome shotgun (WGS) entry which is preliminary data.</text>
</comment>
<evidence type="ECO:0000256" key="8">
    <source>
        <dbReference type="ARBA" id="ARBA00022989"/>
    </source>
</evidence>
<keyword evidence="3" id="KW-0813">Transport</keyword>
<comment type="subcellular location">
    <subcellularLocation>
        <location evidence="1">Cell inner membrane</location>
        <topology evidence="1">Single-pass membrane protein</topology>
        <orientation evidence="1">Periplasmic side</orientation>
    </subcellularLocation>
</comment>
<dbReference type="InterPro" id="IPR051045">
    <property type="entry name" value="TonB-dependent_transducer"/>
</dbReference>
<dbReference type="Proteomes" id="UP001596091">
    <property type="component" value="Unassembled WGS sequence"/>
</dbReference>
<feature type="domain" description="TonB C-terminal" evidence="10">
    <location>
        <begin position="203"/>
        <end position="292"/>
    </location>
</feature>
<keyword evidence="8" id="KW-1133">Transmembrane helix</keyword>
<name>A0ABW1E8W9_9BACT</name>
<dbReference type="EMBL" id="JBHSPH010000001">
    <property type="protein sequence ID" value="MFC5860766.1"/>
    <property type="molecule type" value="Genomic_DNA"/>
</dbReference>
<dbReference type="PROSITE" id="PS52015">
    <property type="entry name" value="TONB_CTD"/>
    <property type="match status" value="1"/>
</dbReference>
<dbReference type="InterPro" id="IPR037682">
    <property type="entry name" value="TonB_C"/>
</dbReference>
<organism evidence="11 12">
    <name type="scientific">Acidicapsa dinghuensis</name>
    <dbReference type="NCBI Taxonomy" id="2218256"/>
    <lineage>
        <taxon>Bacteria</taxon>
        <taxon>Pseudomonadati</taxon>
        <taxon>Acidobacteriota</taxon>
        <taxon>Terriglobia</taxon>
        <taxon>Terriglobales</taxon>
        <taxon>Acidobacteriaceae</taxon>
        <taxon>Acidicapsa</taxon>
    </lineage>
</organism>
<dbReference type="InterPro" id="IPR006260">
    <property type="entry name" value="TonB/TolA_C"/>
</dbReference>
<proteinExistence type="inferred from homology"/>
<dbReference type="Gene3D" id="3.30.1150.10">
    <property type="match status" value="1"/>
</dbReference>
<keyword evidence="5" id="KW-0997">Cell inner membrane</keyword>
<evidence type="ECO:0000256" key="4">
    <source>
        <dbReference type="ARBA" id="ARBA00022475"/>
    </source>
</evidence>
<evidence type="ECO:0000256" key="6">
    <source>
        <dbReference type="ARBA" id="ARBA00022692"/>
    </source>
</evidence>
<keyword evidence="12" id="KW-1185">Reference proteome</keyword>
<evidence type="ECO:0000259" key="10">
    <source>
        <dbReference type="PROSITE" id="PS52015"/>
    </source>
</evidence>
<evidence type="ECO:0000256" key="9">
    <source>
        <dbReference type="ARBA" id="ARBA00023136"/>
    </source>
</evidence>
<comment type="similarity">
    <text evidence="2">Belongs to the TonB family.</text>
</comment>
<keyword evidence="7" id="KW-0653">Protein transport</keyword>
<accession>A0ABW1E8W9</accession>